<protein>
    <recommendedName>
        <fullName evidence="3">Cochlin</fullName>
    </recommendedName>
</protein>
<dbReference type="Gene3D" id="3.40.50.410">
    <property type="entry name" value="von Willebrand factor, type A domain"/>
    <property type="match status" value="2"/>
</dbReference>
<evidence type="ECO:0000256" key="8">
    <source>
        <dbReference type="ARBA" id="ARBA00023180"/>
    </source>
</evidence>
<dbReference type="Proteomes" id="UP000823561">
    <property type="component" value="Chromosome 19"/>
</dbReference>
<dbReference type="FunFam" id="3.40.50.410:FF:000029">
    <property type="entry name" value="Cochlin"/>
    <property type="match status" value="1"/>
</dbReference>
<dbReference type="PANTHER" id="PTHR24020">
    <property type="entry name" value="COLLAGEN ALPHA"/>
    <property type="match status" value="1"/>
</dbReference>
<dbReference type="InterPro" id="IPR050525">
    <property type="entry name" value="ECM_Assembly_Org"/>
</dbReference>
<evidence type="ECO:0000259" key="10">
    <source>
        <dbReference type="PROSITE" id="PS50234"/>
    </source>
</evidence>
<dbReference type="InterPro" id="IPR004043">
    <property type="entry name" value="LCCL"/>
</dbReference>
<comment type="function">
    <text evidence="1">Plays a role in the control of cell shape and motility in the trabecular meshwork.</text>
</comment>
<dbReference type="EMBL" id="JADWDJ010000019">
    <property type="protein sequence ID" value="KAG5265719.1"/>
    <property type="molecule type" value="Genomic_DNA"/>
</dbReference>
<evidence type="ECO:0000256" key="4">
    <source>
        <dbReference type="ARBA" id="ARBA00022525"/>
    </source>
</evidence>
<evidence type="ECO:0000256" key="6">
    <source>
        <dbReference type="ARBA" id="ARBA00022737"/>
    </source>
</evidence>
<dbReference type="GO" id="GO:0007605">
    <property type="term" value="P:sensory perception of sound"/>
    <property type="evidence" value="ECO:0007669"/>
    <property type="project" value="UniProtKB-ARBA"/>
</dbReference>
<dbReference type="PANTHER" id="PTHR24020:SF84">
    <property type="entry name" value="VWFA DOMAIN-CONTAINING PROTEIN"/>
    <property type="match status" value="1"/>
</dbReference>
<proteinExistence type="predicted"/>
<dbReference type="InterPro" id="IPR002035">
    <property type="entry name" value="VWF_A"/>
</dbReference>
<dbReference type="PROSITE" id="PS50820">
    <property type="entry name" value="LCCL"/>
    <property type="match status" value="1"/>
</dbReference>
<dbReference type="AlphaFoldDB" id="A0AAV6FTE1"/>
<keyword evidence="8" id="KW-0325">Glycoprotein</keyword>
<comment type="subcellular location">
    <subcellularLocation>
        <location evidence="2">Secreted</location>
    </subcellularLocation>
</comment>
<dbReference type="SMART" id="SM00327">
    <property type="entry name" value="VWA"/>
    <property type="match status" value="2"/>
</dbReference>
<dbReference type="CDD" id="cd01472">
    <property type="entry name" value="vWA_collagen"/>
    <property type="match status" value="1"/>
</dbReference>
<dbReference type="PROSITE" id="PS50234">
    <property type="entry name" value="VWFA"/>
    <property type="match status" value="2"/>
</dbReference>
<dbReference type="SUPFAM" id="SSF69848">
    <property type="entry name" value="LCCL domain"/>
    <property type="match status" value="1"/>
</dbReference>
<comment type="caution">
    <text evidence="12">The sequence shown here is derived from an EMBL/GenBank/DDBJ whole genome shotgun (WGS) entry which is preliminary data.</text>
</comment>
<evidence type="ECO:0000256" key="3">
    <source>
        <dbReference type="ARBA" id="ARBA00013828"/>
    </source>
</evidence>
<keyword evidence="6" id="KW-0677">Repeat</keyword>
<reference evidence="12" key="1">
    <citation type="submission" date="2020-10" db="EMBL/GenBank/DDBJ databases">
        <title>Chromosome-scale genome assembly of the Allis shad, Alosa alosa.</title>
        <authorList>
            <person name="Margot Z."/>
            <person name="Christophe K."/>
            <person name="Cabau C."/>
            <person name="Louis A."/>
            <person name="Berthelot C."/>
            <person name="Parey E."/>
            <person name="Roest Crollius H."/>
            <person name="Montfort J."/>
            <person name="Robinson-Rechavi M."/>
            <person name="Bucao C."/>
            <person name="Bouchez O."/>
            <person name="Gislard M."/>
            <person name="Lluch J."/>
            <person name="Milhes M."/>
            <person name="Lampietro C."/>
            <person name="Lopez Roques C."/>
            <person name="Donnadieu C."/>
            <person name="Braasch I."/>
            <person name="Desvignes T."/>
            <person name="Postlethwait J."/>
            <person name="Bobe J."/>
            <person name="Guiguen Y."/>
        </authorList>
    </citation>
    <scope>NUCLEOTIDE SEQUENCE</scope>
    <source>
        <strain evidence="12">M-15738</strain>
        <tissue evidence="12">Blood</tissue>
    </source>
</reference>
<organism evidence="12 13">
    <name type="scientific">Alosa alosa</name>
    <name type="common">allis shad</name>
    <dbReference type="NCBI Taxonomy" id="278164"/>
    <lineage>
        <taxon>Eukaryota</taxon>
        <taxon>Metazoa</taxon>
        <taxon>Chordata</taxon>
        <taxon>Craniata</taxon>
        <taxon>Vertebrata</taxon>
        <taxon>Euteleostomi</taxon>
        <taxon>Actinopterygii</taxon>
        <taxon>Neopterygii</taxon>
        <taxon>Teleostei</taxon>
        <taxon>Clupei</taxon>
        <taxon>Clupeiformes</taxon>
        <taxon>Clupeoidei</taxon>
        <taxon>Clupeidae</taxon>
        <taxon>Alosa</taxon>
    </lineage>
</organism>
<dbReference type="FunFam" id="2.170.130.20:FF:000001">
    <property type="entry name" value="Cysteine-rich secretory protein LCCL domain-containing 1"/>
    <property type="match status" value="1"/>
</dbReference>
<keyword evidence="4" id="KW-0964">Secreted</keyword>
<dbReference type="PRINTS" id="PR00453">
    <property type="entry name" value="VWFADOMAIN"/>
</dbReference>
<dbReference type="Pfam" id="PF03815">
    <property type="entry name" value="LCCL"/>
    <property type="match status" value="1"/>
</dbReference>
<feature type="domain" description="VWFA" evidence="10">
    <location>
        <begin position="248"/>
        <end position="430"/>
    </location>
</feature>
<gene>
    <name evidence="12" type="ORF">AALO_G00245630</name>
</gene>
<dbReference type="Pfam" id="PF00092">
    <property type="entry name" value="VWA"/>
    <property type="match status" value="2"/>
</dbReference>
<evidence type="ECO:0000313" key="12">
    <source>
        <dbReference type="EMBL" id="KAG5265719.1"/>
    </source>
</evidence>
<evidence type="ECO:0000256" key="5">
    <source>
        <dbReference type="ARBA" id="ARBA00022729"/>
    </source>
</evidence>
<evidence type="ECO:0000256" key="1">
    <source>
        <dbReference type="ARBA" id="ARBA00003388"/>
    </source>
</evidence>
<feature type="region of interest" description="Disordered" evidence="9">
    <location>
        <begin position="209"/>
        <end position="241"/>
    </location>
</feature>
<dbReference type="SMART" id="SM00603">
    <property type="entry name" value="LCCL"/>
    <property type="match status" value="1"/>
</dbReference>
<feature type="domain" description="VWFA" evidence="10">
    <location>
        <begin position="451"/>
        <end position="622"/>
    </location>
</feature>
<evidence type="ECO:0000313" key="13">
    <source>
        <dbReference type="Proteomes" id="UP000823561"/>
    </source>
</evidence>
<dbReference type="InterPro" id="IPR036609">
    <property type="entry name" value="LCCL_sf"/>
</dbReference>
<feature type="domain" description="LCCL" evidence="11">
    <location>
        <begin position="102"/>
        <end position="195"/>
    </location>
</feature>
<sequence length="634" mass="69095">MINYPCAQNHYNEKAVLEGPKHSSRVSVTLPATDGVCVHFKRPLRWRAGGWAVSVNSKGVPKEVVSHLLSEFALNMLLWSLVLHLLGFLSFFGNAYGSESTVPMPITCTTRGADLTETRQIVLCPADCSQYKASVFGTGVYASVSSVCGAATHRGVIGTSGGSLMVHKLQGRSNYLASYSHGVHSQPLSKWTASFSVTKWMSPPLEVSSQTSTAAPVPPGPGPVKKVPMVKKPTKKPTLQGNRDCQVDMAVLLDGSSNIGRRRFILQKNFISKLSMLLRVGENGPHLGVVQASVDMPRTEFFLTNYTQPKDVLFAIKEIAFMGGNTNTGKAITHTVETFFSSELGVRRGHPRVIVALVDGWPSDSLEEAAVLARDSGINVFMVTVAKPSPEEVSMVSDPDYMKKSVCKDNGFFTLSMPSWFSTTKFIKPLGQKLCSIDQMLCSRTCYNSVNLGFLIDGSSSVGEGNFRLMLDFIASVAGTYEVSDVGTRVGAVQFTYDQRLEFGFGQYATKEQNLRALRGIPYMSGGTATGDAITYAIRNLFTNKRPGGRGRNFLIVVTDGQSYDDVRGPARAAHKEGITVFSVGIAWAPMDDLRAMATEPKDAHTFFTREFSGLEQFQQPLVKAICRDFTEAN</sequence>
<keyword evidence="13" id="KW-1185">Reference proteome</keyword>
<accession>A0AAV6FTE1</accession>
<evidence type="ECO:0000259" key="11">
    <source>
        <dbReference type="PROSITE" id="PS50820"/>
    </source>
</evidence>
<dbReference type="SUPFAM" id="SSF53300">
    <property type="entry name" value="vWA-like"/>
    <property type="match status" value="2"/>
</dbReference>
<dbReference type="FunFam" id="3.40.50.410:FF:000009">
    <property type="entry name" value="Putative vitrin"/>
    <property type="match status" value="1"/>
</dbReference>
<keyword evidence="7" id="KW-1015">Disulfide bond</keyword>
<name>A0AAV6FTE1_9TELE</name>
<dbReference type="Gene3D" id="2.170.130.20">
    <property type="entry name" value="LCCL-like domain"/>
    <property type="match status" value="1"/>
</dbReference>
<dbReference type="GO" id="GO:0005576">
    <property type="term" value="C:extracellular region"/>
    <property type="evidence" value="ECO:0007669"/>
    <property type="project" value="UniProtKB-SubCell"/>
</dbReference>
<dbReference type="InterPro" id="IPR036465">
    <property type="entry name" value="vWFA_dom_sf"/>
</dbReference>
<evidence type="ECO:0000256" key="2">
    <source>
        <dbReference type="ARBA" id="ARBA00004613"/>
    </source>
</evidence>
<evidence type="ECO:0000256" key="9">
    <source>
        <dbReference type="SAM" id="MobiDB-lite"/>
    </source>
</evidence>
<keyword evidence="5" id="KW-0732">Signal</keyword>
<evidence type="ECO:0000256" key="7">
    <source>
        <dbReference type="ARBA" id="ARBA00023157"/>
    </source>
</evidence>